<dbReference type="Pfam" id="PF13193">
    <property type="entry name" value="AMP-binding_C"/>
    <property type="match status" value="1"/>
</dbReference>
<comment type="caution">
    <text evidence="3">The sequence shown here is derived from an EMBL/GenBank/DDBJ whole genome shotgun (WGS) entry which is preliminary data.</text>
</comment>
<accession>A0A841J4N5</accession>
<dbReference type="InterPro" id="IPR000873">
    <property type="entry name" value="AMP-dep_synth/lig_dom"/>
</dbReference>
<gene>
    <name evidence="3" type="ORF">FHS92_003063</name>
</gene>
<dbReference type="InterPro" id="IPR050237">
    <property type="entry name" value="ATP-dep_AMP-bd_enzyme"/>
</dbReference>
<evidence type="ECO:0000259" key="2">
    <source>
        <dbReference type="Pfam" id="PF13193"/>
    </source>
</evidence>
<dbReference type="InterPro" id="IPR045851">
    <property type="entry name" value="AMP-bd_C_sf"/>
</dbReference>
<evidence type="ECO:0000313" key="3">
    <source>
        <dbReference type="EMBL" id="MBB6125302.1"/>
    </source>
</evidence>
<dbReference type="Gene3D" id="3.40.50.12780">
    <property type="entry name" value="N-terminal domain of ligase-like"/>
    <property type="match status" value="1"/>
</dbReference>
<dbReference type="Gene3D" id="3.30.300.30">
    <property type="match status" value="1"/>
</dbReference>
<name>A0A841J4N5_9SPHN</name>
<proteinExistence type="predicted"/>
<feature type="domain" description="AMP-dependent synthetase/ligase" evidence="1">
    <location>
        <begin position="8"/>
        <end position="363"/>
    </location>
</feature>
<dbReference type="InterPro" id="IPR042099">
    <property type="entry name" value="ANL_N_sf"/>
</dbReference>
<protein>
    <submittedName>
        <fullName evidence="3">Long-chain acyl-CoA synthetase</fullName>
        <ecNumber evidence="3">6.2.1.3</ecNumber>
    </submittedName>
</protein>
<dbReference type="PANTHER" id="PTHR43767">
    <property type="entry name" value="LONG-CHAIN-FATTY-ACID--COA LIGASE"/>
    <property type="match status" value="1"/>
</dbReference>
<dbReference type="PANTHER" id="PTHR43767:SF1">
    <property type="entry name" value="NONRIBOSOMAL PEPTIDE SYNTHASE PES1 (EUROFUNG)-RELATED"/>
    <property type="match status" value="1"/>
</dbReference>
<evidence type="ECO:0000313" key="4">
    <source>
        <dbReference type="Proteomes" id="UP000552700"/>
    </source>
</evidence>
<keyword evidence="3" id="KW-0436">Ligase</keyword>
<organism evidence="3 4">
    <name type="scientific">Sphingobium subterraneum</name>
    <dbReference type="NCBI Taxonomy" id="627688"/>
    <lineage>
        <taxon>Bacteria</taxon>
        <taxon>Pseudomonadati</taxon>
        <taxon>Pseudomonadota</taxon>
        <taxon>Alphaproteobacteria</taxon>
        <taxon>Sphingomonadales</taxon>
        <taxon>Sphingomonadaceae</taxon>
        <taxon>Sphingobium</taxon>
    </lineage>
</organism>
<dbReference type="Pfam" id="PF00501">
    <property type="entry name" value="AMP-binding"/>
    <property type="match status" value="1"/>
</dbReference>
<evidence type="ECO:0000259" key="1">
    <source>
        <dbReference type="Pfam" id="PF00501"/>
    </source>
</evidence>
<keyword evidence="4" id="KW-1185">Reference proteome</keyword>
<dbReference type="InterPro" id="IPR025110">
    <property type="entry name" value="AMP-bd_C"/>
</dbReference>
<dbReference type="RefSeq" id="WP_184081602.1">
    <property type="nucleotide sequence ID" value="NZ_JACIJP010000006.1"/>
</dbReference>
<dbReference type="EMBL" id="JACIJP010000006">
    <property type="protein sequence ID" value="MBB6125302.1"/>
    <property type="molecule type" value="Genomic_DNA"/>
</dbReference>
<dbReference type="GO" id="GO:0004467">
    <property type="term" value="F:long-chain fatty acid-CoA ligase activity"/>
    <property type="evidence" value="ECO:0007669"/>
    <property type="project" value="UniProtKB-EC"/>
</dbReference>
<dbReference type="PROSITE" id="PS00455">
    <property type="entry name" value="AMP_BINDING"/>
    <property type="match status" value="1"/>
</dbReference>
<dbReference type="SUPFAM" id="SSF56801">
    <property type="entry name" value="Acetyl-CoA synthetase-like"/>
    <property type="match status" value="1"/>
</dbReference>
<dbReference type="EC" id="6.2.1.3" evidence="3"/>
<dbReference type="InterPro" id="IPR020845">
    <property type="entry name" value="AMP-binding_CS"/>
</dbReference>
<dbReference type="AlphaFoldDB" id="A0A841J4N5"/>
<reference evidence="3 4" key="1">
    <citation type="submission" date="2020-08" db="EMBL/GenBank/DDBJ databases">
        <title>Genomic Encyclopedia of Type Strains, Phase IV (KMG-IV): sequencing the most valuable type-strain genomes for metagenomic binning, comparative biology and taxonomic classification.</title>
        <authorList>
            <person name="Goeker M."/>
        </authorList>
    </citation>
    <scope>NUCLEOTIDE SEQUENCE [LARGE SCALE GENOMIC DNA]</scope>
    <source>
        <strain evidence="3 4">DSM 102255</strain>
    </source>
</reference>
<feature type="domain" description="AMP-binding enzyme C-terminal" evidence="2">
    <location>
        <begin position="413"/>
        <end position="489"/>
    </location>
</feature>
<dbReference type="Proteomes" id="UP000552700">
    <property type="component" value="Unassembled WGS sequence"/>
</dbReference>
<sequence>MQLTQGLRRSARLYGERPATIFGERTTSWSELAQQVAPLAGALRAKGAKKGDRIAILALNSDRYILAYYAIAWAGCVAVPFNTRWAPAELDEAIRDSLPSIIIVDRVFAEQGRMLAATGMTVIGLEDDLEFPSVTSLLGTHEAIEDACGHGDDLAAIFYTGGTTGQSKGVMLSHTNLLTNFLLVNAAEPYGTNAVFLHIPPMFHLADAFHIFGMSLIGATHAVLPSFDPDAAIDAMETYNVTALVLVPTMIGMICEKLRERKTNLAGIRRLTYGASPISDTLLKQALAAFPNATLCQSYGQTELSPCVTVLDHADHMKGLLRSAGRQLPGVDLKIADADGMELEAGQVGEIVARGPCVMKGYWGKPELTSEVLVNGWIRTGDAGYLDANGYLFLVDRVKDMIVSGGENIYSVEVENAIMRHENVVQCAVIGVPDPVWGEKVHAIVQLREGSVLTDAELVSHCAPLIANYKRPKSCEFRYTSLPLSPVGKILKTELRKPFWEGHSRSIG</sequence>